<dbReference type="FunFam" id="3.40.50.620:FF:000001">
    <property type="entry name" value="GMP synthase [glutamine-hydrolyzing]"/>
    <property type="match status" value="1"/>
</dbReference>
<feature type="active site" evidence="9">
    <location>
        <position position="174"/>
    </location>
</feature>
<dbReference type="EMBL" id="CP000860">
    <property type="protein sequence ID" value="ACA60137.1"/>
    <property type="molecule type" value="Genomic_DNA"/>
</dbReference>
<dbReference type="FunFam" id="3.30.300.10:FF:000002">
    <property type="entry name" value="GMP synthase [glutamine-hydrolyzing]"/>
    <property type="match status" value="1"/>
</dbReference>
<evidence type="ECO:0000256" key="7">
    <source>
        <dbReference type="ARBA" id="ARBA00022840"/>
    </source>
</evidence>
<comment type="function">
    <text evidence="1 9">Catalyzes the synthesis of GMP from XMP.</text>
</comment>
<dbReference type="InterPro" id="IPR029062">
    <property type="entry name" value="Class_I_gatase-like"/>
</dbReference>
<keyword evidence="6 9" id="KW-0658">Purine biosynthesis</keyword>
<comment type="pathway">
    <text evidence="2 9">Purine metabolism; GMP biosynthesis; GMP from XMP (L-Gln route): step 1/1.</text>
</comment>
<dbReference type="eggNOG" id="COG0519">
    <property type="taxonomic scope" value="Bacteria"/>
</dbReference>
<keyword evidence="13" id="KW-1185">Reference proteome</keyword>
<evidence type="ECO:0000256" key="8">
    <source>
        <dbReference type="ARBA" id="ARBA00022962"/>
    </source>
</evidence>
<keyword evidence="4 9" id="KW-0547">Nucleotide-binding</keyword>
<dbReference type="Proteomes" id="UP000008544">
    <property type="component" value="Chromosome"/>
</dbReference>
<keyword evidence="3 9" id="KW-0436">Ligase</keyword>
<evidence type="ECO:0000256" key="1">
    <source>
        <dbReference type="ARBA" id="ARBA00002332"/>
    </source>
</evidence>
<reference evidence="13" key="1">
    <citation type="submission" date="2007-10" db="EMBL/GenBank/DDBJ databases">
        <title>Complete sequence of chromosome of Desulforudis audaxviator MP104C.</title>
        <authorList>
            <person name="Copeland A."/>
            <person name="Lucas S."/>
            <person name="Lapidus A."/>
            <person name="Barry K."/>
            <person name="Glavina del Rio T."/>
            <person name="Dalin E."/>
            <person name="Tice H."/>
            <person name="Bruce D."/>
            <person name="Pitluck S."/>
            <person name="Lowry S.R."/>
            <person name="Larimer F."/>
            <person name="Land M.L."/>
            <person name="Hauser L."/>
            <person name="Kyrpides N."/>
            <person name="Ivanova N.N."/>
            <person name="Richardson P."/>
        </authorList>
    </citation>
    <scope>NUCLEOTIDE SEQUENCE [LARGE SCALE GENOMIC DNA]</scope>
    <source>
        <strain evidence="13">MP104C</strain>
    </source>
</reference>
<keyword evidence="7 9" id="KW-0067">ATP-binding</keyword>
<dbReference type="Gene3D" id="3.30.300.10">
    <property type="match status" value="1"/>
</dbReference>
<dbReference type="PROSITE" id="PS51273">
    <property type="entry name" value="GATASE_TYPE_1"/>
    <property type="match status" value="1"/>
</dbReference>
<dbReference type="InterPro" id="IPR001962">
    <property type="entry name" value="Asn_synthase"/>
</dbReference>
<dbReference type="CDD" id="cd01742">
    <property type="entry name" value="GATase1_GMP_Synthase"/>
    <property type="match status" value="1"/>
</dbReference>
<feature type="domain" description="GMPS ATP-PPase" evidence="11">
    <location>
        <begin position="199"/>
        <end position="388"/>
    </location>
</feature>
<name>B1I585_DESAP</name>
<dbReference type="SUPFAM" id="SSF52317">
    <property type="entry name" value="Class I glutamine amidotransferase-like"/>
    <property type="match status" value="1"/>
</dbReference>
<dbReference type="InterPro" id="IPR017926">
    <property type="entry name" value="GATASE"/>
</dbReference>
<dbReference type="InterPro" id="IPR004739">
    <property type="entry name" value="GMP_synth_GATase"/>
</dbReference>
<dbReference type="SUPFAM" id="SSF54810">
    <property type="entry name" value="GMP synthetase C-terminal dimerisation domain"/>
    <property type="match status" value="1"/>
</dbReference>
<dbReference type="GO" id="GO:0005524">
    <property type="term" value="F:ATP binding"/>
    <property type="evidence" value="ECO:0007669"/>
    <property type="project" value="UniProtKB-UniRule"/>
</dbReference>
<dbReference type="MEROPS" id="C26.957"/>
<dbReference type="PANTHER" id="PTHR11922">
    <property type="entry name" value="GMP SYNTHASE-RELATED"/>
    <property type="match status" value="1"/>
</dbReference>
<dbReference type="AlphaFoldDB" id="B1I585"/>
<dbReference type="eggNOG" id="COG0518">
    <property type="taxonomic scope" value="Bacteria"/>
</dbReference>
<proteinExistence type="inferred from homology"/>
<evidence type="ECO:0000256" key="3">
    <source>
        <dbReference type="ARBA" id="ARBA00022598"/>
    </source>
</evidence>
<evidence type="ECO:0000313" key="12">
    <source>
        <dbReference type="EMBL" id="ACA60137.1"/>
    </source>
</evidence>
<evidence type="ECO:0000256" key="6">
    <source>
        <dbReference type="ARBA" id="ARBA00022755"/>
    </source>
</evidence>
<evidence type="ECO:0000256" key="4">
    <source>
        <dbReference type="ARBA" id="ARBA00022741"/>
    </source>
</evidence>
<dbReference type="InterPro" id="IPR025777">
    <property type="entry name" value="GMPS_ATP_PPase_dom"/>
</dbReference>
<dbReference type="KEGG" id="dau:Daud_1635"/>
<dbReference type="PROSITE" id="PS51553">
    <property type="entry name" value="GMPS_ATP_PPASE"/>
    <property type="match status" value="1"/>
</dbReference>
<dbReference type="RefSeq" id="WP_012302718.1">
    <property type="nucleotide sequence ID" value="NC_010424.1"/>
</dbReference>
<dbReference type="NCBIfam" id="NF000848">
    <property type="entry name" value="PRK00074.1"/>
    <property type="match status" value="1"/>
</dbReference>
<feature type="active site" description="Nucleophile" evidence="9">
    <location>
        <position position="85"/>
    </location>
</feature>
<protein>
    <recommendedName>
        <fullName evidence="9">GMP synthase [glutamine-hydrolyzing]</fullName>
        <ecNumber evidence="9">6.3.5.2</ecNumber>
    </recommendedName>
    <alternativeName>
        <fullName evidence="9">GMP synthetase</fullName>
    </alternativeName>
    <alternativeName>
        <fullName evidence="9">Glutamine amidotransferase</fullName>
    </alternativeName>
</protein>
<dbReference type="SUPFAM" id="SSF52402">
    <property type="entry name" value="Adenine nucleotide alpha hydrolases-like"/>
    <property type="match status" value="1"/>
</dbReference>
<evidence type="ECO:0000313" key="13">
    <source>
        <dbReference type="Proteomes" id="UP000008544"/>
    </source>
</evidence>
<dbReference type="STRING" id="477974.Daud_1635"/>
<comment type="subunit">
    <text evidence="9">Homodimer.</text>
</comment>
<organism evidence="12 13">
    <name type="scientific">Desulforudis audaxviator (strain MP104C)</name>
    <dbReference type="NCBI Taxonomy" id="477974"/>
    <lineage>
        <taxon>Bacteria</taxon>
        <taxon>Bacillati</taxon>
        <taxon>Bacillota</taxon>
        <taxon>Clostridia</taxon>
        <taxon>Thermoanaerobacterales</taxon>
        <taxon>Candidatus Desulforudaceae</taxon>
        <taxon>Candidatus Desulforudis</taxon>
    </lineage>
</organism>
<evidence type="ECO:0000256" key="2">
    <source>
        <dbReference type="ARBA" id="ARBA00005153"/>
    </source>
</evidence>
<dbReference type="NCBIfam" id="TIGR00888">
    <property type="entry name" value="guaA_Nterm"/>
    <property type="match status" value="1"/>
</dbReference>
<dbReference type="PRINTS" id="PR00097">
    <property type="entry name" value="ANTSNTHASEII"/>
</dbReference>
<keyword evidence="5 9" id="KW-0332">GMP biosynthesis</keyword>
<feature type="binding site" evidence="10">
    <location>
        <begin position="226"/>
        <end position="232"/>
    </location>
    <ligand>
        <name>ATP</name>
        <dbReference type="ChEBI" id="CHEBI:30616"/>
    </ligand>
</feature>
<evidence type="ECO:0000256" key="9">
    <source>
        <dbReference type="HAMAP-Rule" id="MF_00344"/>
    </source>
</evidence>
<dbReference type="CDD" id="cd01997">
    <property type="entry name" value="GMP_synthase_C"/>
    <property type="match status" value="1"/>
</dbReference>
<dbReference type="InterPro" id="IPR022955">
    <property type="entry name" value="GMP_synthase"/>
</dbReference>
<dbReference type="Gene3D" id="3.40.50.880">
    <property type="match status" value="1"/>
</dbReference>
<reference evidence="12 13" key="2">
    <citation type="journal article" date="2008" name="Science">
        <title>Environmental genomics reveals a single-species ecosystem deep within Earth.</title>
        <authorList>
            <person name="Chivian D."/>
            <person name="Brodie E.L."/>
            <person name="Alm E.J."/>
            <person name="Culley D.E."/>
            <person name="Dehal P.S."/>
            <person name="Desantis T.Z."/>
            <person name="Gihring T.M."/>
            <person name="Lapidus A."/>
            <person name="Lin L.H."/>
            <person name="Lowry S.R."/>
            <person name="Moser D.P."/>
            <person name="Richardson P.M."/>
            <person name="Southam G."/>
            <person name="Wanger G."/>
            <person name="Pratt L.M."/>
            <person name="Andersen G.L."/>
            <person name="Hazen T.C."/>
            <person name="Brockman F.J."/>
            <person name="Arkin A.P."/>
            <person name="Onstott T.C."/>
        </authorList>
    </citation>
    <scope>NUCLEOTIDE SEQUENCE [LARGE SCALE GENOMIC DNA]</scope>
    <source>
        <strain evidence="12 13">MP104C</strain>
    </source>
</reference>
<evidence type="ECO:0000256" key="5">
    <source>
        <dbReference type="ARBA" id="ARBA00022749"/>
    </source>
</evidence>
<dbReference type="HOGENOM" id="CLU_014340_0_5_9"/>
<comment type="catalytic activity">
    <reaction evidence="9">
        <text>XMP + L-glutamine + ATP + H2O = GMP + L-glutamate + AMP + diphosphate + 2 H(+)</text>
        <dbReference type="Rhea" id="RHEA:11680"/>
        <dbReference type="ChEBI" id="CHEBI:15377"/>
        <dbReference type="ChEBI" id="CHEBI:15378"/>
        <dbReference type="ChEBI" id="CHEBI:29985"/>
        <dbReference type="ChEBI" id="CHEBI:30616"/>
        <dbReference type="ChEBI" id="CHEBI:33019"/>
        <dbReference type="ChEBI" id="CHEBI:57464"/>
        <dbReference type="ChEBI" id="CHEBI:58115"/>
        <dbReference type="ChEBI" id="CHEBI:58359"/>
        <dbReference type="ChEBI" id="CHEBI:456215"/>
        <dbReference type="EC" id="6.3.5.2"/>
    </reaction>
</comment>
<dbReference type="InterPro" id="IPR014729">
    <property type="entry name" value="Rossmann-like_a/b/a_fold"/>
</dbReference>
<dbReference type="GO" id="GO:0003921">
    <property type="term" value="F:GMP synthase activity"/>
    <property type="evidence" value="ECO:0007669"/>
    <property type="project" value="InterPro"/>
</dbReference>
<dbReference type="NCBIfam" id="TIGR00884">
    <property type="entry name" value="guaA_Cterm"/>
    <property type="match status" value="1"/>
</dbReference>
<dbReference type="Pfam" id="PF00117">
    <property type="entry name" value="GATase"/>
    <property type="match status" value="1"/>
</dbReference>
<dbReference type="GO" id="GO:0004066">
    <property type="term" value="F:asparagine synthase (glutamine-hydrolyzing) activity"/>
    <property type="evidence" value="ECO:0007669"/>
    <property type="project" value="InterPro"/>
</dbReference>
<dbReference type="UniPathway" id="UPA00189">
    <property type="reaction ID" value="UER00296"/>
</dbReference>
<dbReference type="GO" id="GO:0005829">
    <property type="term" value="C:cytosol"/>
    <property type="evidence" value="ECO:0007669"/>
    <property type="project" value="TreeGrafter"/>
</dbReference>
<dbReference type="PRINTS" id="PR00099">
    <property type="entry name" value="CPSGATASE"/>
</dbReference>
<dbReference type="Pfam" id="PF00733">
    <property type="entry name" value="Asn_synthase"/>
    <property type="match status" value="1"/>
</dbReference>
<dbReference type="FunFam" id="3.40.50.880:FF:000001">
    <property type="entry name" value="GMP synthase [glutamine-hydrolyzing]"/>
    <property type="match status" value="1"/>
</dbReference>
<dbReference type="InterPro" id="IPR001674">
    <property type="entry name" value="GMP_synth_C"/>
</dbReference>
<sequence>MQAPVDEFVLVLDFGGQYTQLIARRIRECRVYCEILPYHTPAEDIVSRRPKGIVFSGGPSSVYQEGAPQCAVSLYDAGIPILGICYGMQLMARQLGGTVSPAERREYGKTELEVLDGSGLFRGLEDRERCWMSHGDRVDAPPPGFAVTARTAHSPVAAMADPVRKLFGLQFHPEVRHTPRGVQILQRFLYEVCGCRGDWTMSSFLEDAVAQIRREVGDGRVLCALSGGVDSSVAAALVHRAVGDRLTCVFVDHGLLRQGESEQVRETFARRFGMRLVHVEAQDRFLDRLAGVEDPEAKRRIIGTEFIRVFEEEAAKLGPIDFLVQGTIYPDVVESGTATGAVIKTHHNVGGLPEDIRFKLIEPLRWLFKDEVRVLGEELGLPEEIVWRQPFPGPGLAVRVLGEVTREKLECLRAADAVVDEEIRRAGLYRQVWQSFAVLPPIRSVGVMGDERTYGYTIVIRAVESVDAMTADWVRLPYEVLETMSRRLVNEVKGINRVVYDITSKPPGTIEWE</sequence>
<keyword evidence="8 9" id="KW-0315">Glutamine amidotransferase</keyword>
<dbReference type="PRINTS" id="PR00096">
    <property type="entry name" value="GATASE"/>
</dbReference>
<accession>B1I585</accession>
<evidence type="ECO:0000259" key="11">
    <source>
        <dbReference type="PROSITE" id="PS51553"/>
    </source>
</evidence>
<dbReference type="EC" id="6.3.5.2" evidence="9"/>
<dbReference type="Pfam" id="PF00958">
    <property type="entry name" value="GMP_synt_C"/>
    <property type="match status" value="1"/>
</dbReference>
<dbReference type="Gene3D" id="3.40.50.620">
    <property type="entry name" value="HUPs"/>
    <property type="match status" value="1"/>
</dbReference>
<dbReference type="GO" id="GO:0006529">
    <property type="term" value="P:asparagine biosynthetic process"/>
    <property type="evidence" value="ECO:0007669"/>
    <property type="project" value="InterPro"/>
</dbReference>
<dbReference type="PANTHER" id="PTHR11922:SF2">
    <property type="entry name" value="GMP SYNTHASE [GLUTAMINE-HYDROLYZING]"/>
    <property type="match status" value="1"/>
</dbReference>
<feature type="active site" evidence="9">
    <location>
        <position position="172"/>
    </location>
</feature>
<gene>
    <name evidence="9" type="primary">guaA</name>
    <name evidence="12" type="ordered locus">Daud_1635</name>
</gene>
<dbReference type="HAMAP" id="MF_00344">
    <property type="entry name" value="GMP_synthase"/>
    <property type="match status" value="1"/>
</dbReference>
<evidence type="ECO:0000256" key="10">
    <source>
        <dbReference type="PROSITE-ProRule" id="PRU00886"/>
    </source>
</evidence>